<protein>
    <submittedName>
        <fullName evidence="7">PHD finger protein 24 isoform X1</fullName>
    </submittedName>
</protein>
<dbReference type="Pfam" id="PF16744">
    <property type="entry name" value="zf-RING_15"/>
    <property type="match status" value="1"/>
</dbReference>
<keyword evidence="3" id="KW-0862">Zinc</keyword>
<feature type="region of interest" description="Disordered" evidence="4">
    <location>
        <begin position="23"/>
        <end position="161"/>
    </location>
</feature>
<reference evidence="7" key="2">
    <citation type="submission" date="2025-08" db="UniProtKB">
        <authorList>
            <consortium name="RefSeq"/>
        </authorList>
    </citation>
    <scope>IDENTIFICATION</scope>
</reference>
<name>A0ABM5FUT0_9SAUR</name>
<dbReference type="SUPFAM" id="SSF57903">
    <property type="entry name" value="FYVE/PHD zinc finger"/>
    <property type="match status" value="1"/>
</dbReference>
<dbReference type="Gene3D" id="3.30.40.10">
    <property type="entry name" value="Zinc/RING finger domain, C3HC4 (zinc finger)"/>
    <property type="match status" value="1"/>
</dbReference>
<feature type="region of interest" description="Disordered" evidence="4">
    <location>
        <begin position="326"/>
        <end position="353"/>
    </location>
</feature>
<evidence type="ECO:0000313" key="7">
    <source>
        <dbReference type="RefSeq" id="XP_072849151.1"/>
    </source>
</evidence>
<dbReference type="PANTHER" id="PTHR46453">
    <property type="entry name" value="PROTEIN KINASE C-BINDING PROTEIN 1"/>
    <property type="match status" value="1"/>
</dbReference>
<evidence type="ECO:0000259" key="5">
    <source>
        <dbReference type="Pfam" id="PF16744"/>
    </source>
</evidence>
<dbReference type="Proteomes" id="UP001652642">
    <property type="component" value="Chromosome 2"/>
</dbReference>
<evidence type="ECO:0000256" key="3">
    <source>
        <dbReference type="ARBA" id="ARBA00022833"/>
    </source>
</evidence>
<evidence type="ECO:0000256" key="4">
    <source>
        <dbReference type="SAM" id="MobiDB-lite"/>
    </source>
</evidence>
<dbReference type="InterPro" id="IPR031946">
    <property type="entry name" value="KIAA1045_Zf_RING"/>
</dbReference>
<dbReference type="PROSITE" id="PS01359">
    <property type="entry name" value="ZF_PHD_1"/>
    <property type="match status" value="1"/>
</dbReference>
<feature type="compositionally biased region" description="Low complexity" evidence="4">
    <location>
        <begin position="87"/>
        <end position="98"/>
    </location>
</feature>
<feature type="domain" description="KIAA1045 RING finger" evidence="5">
    <location>
        <begin position="168"/>
        <end position="240"/>
    </location>
</feature>
<keyword evidence="1" id="KW-0479">Metal-binding</keyword>
<dbReference type="InterPro" id="IPR013083">
    <property type="entry name" value="Znf_RING/FYVE/PHD"/>
</dbReference>
<keyword evidence="2" id="KW-0863">Zinc-finger</keyword>
<dbReference type="InterPro" id="IPR011011">
    <property type="entry name" value="Znf_FYVE_PHD"/>
</dbReference>
<evidence type="ECO:0000256" key="2">
    <source>
        <dbReference type="ARBA" id="ARBA00022771"/>
    </source>
</evidence>
<evidence type="ECO:0000313" key="6">
    <source>
        <dbReference type="Proteomes" id="UP001652642"/>
    </source>
</evidence>
<dbReference type="PANTHER" id="PTHR46453:SF4">
    <property type="entry name" value="PHD FINGER PROTEIN 24"/>
    <property type="match status" value="1"/>
</dbReference>
<dbReference type="InterPro" id="IPR019786">
    <property type="entry name" value="Zinc_finger_PHD-type_CS"/>
</dbReference>
<dbReference type="RefSeq" id="XP_072849151.1">
    <property type="nucleotide sequence ID" value="XM_072993050.1"/>
</dbReference>
<sequence>MGVLMSKRQTVEQVQKVSLAVSAFKDGLRERPAAAATTTGAGKARRPAEGEASRRGTMAEGPLEEELGRDEALLERAAEAARDPQDDGAAQREQQQQQQREEDEDEEAAAAESGRRRRAAWARLRDGRGVEPEEFSGSKRFTPPAPVRPRRDPRDDEPLEIPLEPREQVTNDEMCEVCEVWTAESLLPCRVCTRVYHDGCLHRMGFLAEGDATEVLEAAHTETGWSCHCCDNLNLLLTEEEMSSLSEAFQQCNVTPESRLGLEDFLSYKHLAGQREGEQPRGEAEEERDTLQFAALDPEKKGQIEWADFLSHESLLLLQRTRTQHQPCGSHLRKQPSQQQQQQKPGEGVAEHRARGDIQPNCGLADVSEGEHHLYSGCPAQQPCRSPPALGMRGLLGNGAGGRSSWPLAAWQGGAATGSASPHWLIQVVTGLLQSHRGFHIPPPMSGCVEKLIGLFARWHRSSLSLYTQVTHLYVRPPWAGQNGTFRLIAGKLCLSPFWSASGRSDPLPLCPALQHDHVSVVQIQISPCPISHLPLNSESKRSSPSSMQRLSLCVAKPISCFQGSGVGNLLILGGEGQDRARQESPCGPLVSDGPRGRGGLAMHGLCVLLCSGPGRDKAKVFPEGEPGMCPGRSFLSDPPICVCWAGLWKTNGPP</sequence>
<feature type="compositionally biased region" description="Low complexity" evidence="4">
    <location>
        <begin position="33"/>
        <end position="42"/>
    </location>
</feature>
<organism evidence="6 7">
    <name type="scientific">Pogona vitticeps</name>
    <name type="common">central bearded dragon</name>
    <dbReference type="NCBI Taxonomy" id="103695"/>
    <lineage>
        <taxon>Eukaryota</taxon>
        <taxon>Metazoa</taxon>
        <taxon>Chordata</taxon>
        <taxon>Craniata</taxon>
        <taxon>Vertebrata</taxon>
        <taxon>Euteleostomi</taxon>
        <taxon>Lepidosauria</taxon>
        <taxon>Squamata</taxon>
        <taxon>Bifurcata</taxon>
        <taxon>Unidentata</taxon>
        <taxon>Episquamata</taxon>
        <taxon>Toxicofera</taxon>
        <taxon>Iguania</taxon>
        <taxon>Acrodonta</taxon>
        <taxon>Agamidae</taxon>
        <taxon>Amphibolurinae</taxon>
        <taxon>Pogona</taxon>
    </lineage>
</organism>
<dbReference type="GeneID" id="110082817"/>
<evidence type="ECO:0000256" key="1">
    <source>
        <dbReference type="ARBA" id="ARBA00022723"/>
    </source>
</evidence>
<feature type="compositionally biased region" description="Basic and acidic residues" evidence="4">
    <location>
        <begin position="69"/>
        <end position="85"/>
    </location>
</feature>
<accession>A0ABM5FUT0</accession>
<gene>
    <name evidence="7" type="primary">PHF24</name>
</gene>
<proteinExistence type="predicted"/>
<keyword evidence="6" id="KW-1185">Reference proteome</keyword>
<reference evidence="6" key="1">
    <citation type="submission" date="2025-05" db="UniProtKB">
        <authorList>
            <consortium name="RefSeq"/>
        </authorList>
    </citation>
    <scope>NUCLEOTIDE SEQUENCE [LARGE SCALE GENOMIC DNA]</scope>
</reference>